<proteinExistence type="inferred from homology"/>
<accession>A9UP76</accession>
<evidence type="ECO:0000256" key="8">
    <source>
        <dbReference type="ARBA" id="ARBA00022776"/>
    </source>
</evidence>
<comment type="similarity">
    <text evidence="3">Belongs to the SKA3 family.</text>
</comment>
<dbReference type="InterPro" id="IPR033341">
    <property type="entry name" value="SKA3"/>
</dbReference>
<dbReference type="EMBL" id="CH991543">
    <property type="protein sequence ID" value="EDQ92824.1"/>
    <property type="molecule type" value="Genomic_DNA"/>
</dbReference>
<dbReference type="GO" id="GO:0005876">
    <property type="term" value="C:spindle microtubule"/>
    <property type="evidence" value="ECO:0000318"/>
    <property type="project" value="GO_Central"/>
</dbReference>
<evidence type="ECO:0000256" key="5">
    <source>
        <dbReference type="ARBA" id="ARBA00022490"/>
    </source>
</evidence>
<reference evidence="14 15" key="1">
    <citation type="journal article" date="2008" name="Nature">
        <title>The genome of the choanoflagellate Monosiga brevicollis and the origin of metazoans.</title>
        <authorList>
            <consortium name="JGI Sequencing"/>
            <person name="King N."/>
            <person name="Westbrook M.J."/>
            <person name="Young S.L."/>
            <person name="Kuo A."/>
            <person name="Abedin M."/>
            <person name="Chapman J."/>
            <person name="Fairclough S."/>
            <person name="Hellsten U."/>
            <person name="Isogai Y."/>
            <person name="Letunic I."/>
            <person name="Marr M."/>
            <person name="Pincus D."/>
            <person name="Putnam N."/>
            <person name="Rokas A."/>
            <person name="Wright K.J."/>
            <person name="Zuzow R."/>
            <person name="Dirks W."/>
            <person name="Good M."/>
            <person name="Goodstein D."/>
            <person name="Lemons D."/>
            <person name="Li W."/>
            <person name="Lyons J.B."/>
            <person name="Morris A."/>
            <person name="Nichols S."/>
            <person name="Richter D.J."/>
            <person name="Salamov A."/>
            <person name="Bork P."/>
            <person name="Lim W.A."/>
            <person name="Manning G."/>
            <person name="Miller W.T."/>
            <person name="McGinnis W."/>
            <person name="Shapiro H."/>
            <person name="Tjian R."/>
            <person name="Grigoriev I.V."/>
            <person name="Rokhsar D."/>
        </authorList>
    </citation>
    <scope>NUCLEOTIDE SEQUENCE [LARGE SCALE GENOMIC DNA]</scope>
    <source>
        <strain evidence="15">MX1 / ATCC 50154</strain>
    </source>
</reference>
<evidence type="ECO:0000256" key="13">
    <source>
        <dbReference type="SAM" id="MobiDB-lite"/>
    </source>
</evidence>
<evidence type="ECO:0000256" key="7">
    <source>
        <dbReference type="ARBA" id="ARBA00022701"/>
    </source>
</evidence>
<sequence length="348" mass="37871">MISAFFSSFREFAIELERDSCTLRQRAQAPPDDAKHYTDAKAMLVEMQEDIENVHHALHELQQEPCYDYTMADLVALCSQIHEATASRLGAVEDELEQYGYVRPAECDLVEDTSSERAHEAPAADESGLNSTFTHDDDEAGESALPTPASPVAPRTPSGAGTSTGALCSAPITPARRFMAAEKPAVASPRTPCLEDMGLSSVTLDVLKHHGTGTSLLRPAFDAEVRVSLPLLFRPGELLPGWPIDAKFQSEEVRELGASLPRGVSFGGKHLEPVAEPMVREPRPAASTTVSHSNGMNISVAEYQTLAPSTRDCIDLDTLNTQLRKLYLIYQTALADMEEPFFTIKSLG</sequence>
<dbReference type="GeneID" id="5887645"/>
<keyword evidence="7" id="KW-0493">Microtubule</keyword>
<feature type="region of interest" description="Disordered" evidence="13">
    <location>
        <begin position="111"/>
        <end position="167"/>
    </location>
</feature>
<evidence type="ECO:0000256" key="1">
    <source>
        <dbReference type="ARBA" id="ARBA00004186"/>
    </source>
</evidence>
<dbReference type="InParanoid" id="A9UP76"/>
<dbReference type="GO" id="GO:0000940">
    <property type="term" value="C:outer kinetochore"/>
    <property type="evidence" value="ECO:0007669"/>
    <property type="project" value="InterPro"/>
</dbReference>
<dbReference type="KEGG" id="mbr:MONBRDRAFT_21989"/>
<dbReference type="AlphaFoldDB" id="A9UP76"/>
<name>A9UP76_MONBE</name>
<evidence type="ECO:0000256" key="3">
    <source>
        <dbReference type="ARBA" id="ARBA00007716"/>
    </source>
</evidence>
<comment type="subcellular location">
    <subcellularLocation>
        <location evidence="2">Chromosome</location>
        <location evidence="2">Centromere</location>
        <location evidence="2">Kinetochore</location>
    </subcellularLocation>
    <subcellularLocation>
        <location evidence="1">Cytoplasm</location>
        <location evidence="1">Cytoskeleton</location>
        <location evidence="1">Spindle</location>
    </subcellularLocation>
</comment>
<keyword evidence="15" id="KW-1185">Reference proteome</keyword>
<organism evidence="14 15">
    <name type="scientific">Monosiga brevicollis</name>
    <name type="common">Choanoflagellate</name>
    <dbReference type="NCBI Taxonomy" id="81824"/>
    <lineage>
        <taxon>Eukaryota</taxon>
        <taxon>Choanoflagellata</taxon>
        <taxon>Craspedida</taxon>
        <taxon>Salpingoecidae</taxon>
        <taxon>Monosiga</taxon>
    </lineage>
</organism>
<dbReference type="GO" id="GO:0007059">
    <property type="term" value="P:chromosome segregation"/>
    <property type="evidence" value="ECO:0000318"/>
    <property type="project" value="GO_Central"/>
</dbReference>
<keyword evidence="5" id="KW-0963">Cytoplasm</keyword>
<keyword evidence="9" id="KW-0995">Kinetochore</keyword>
<keyword evidence="6" id="KW-0132">Cell division</keyword>
<keyword evidence="11" id="KW-0131">Cell cycle</keyword>
<dbReference type="RefSeq" id="XP_001742586.1">
    <property type="nucleotide sequence ID" value="XM_001742534.1"/>
</dbReference>
<evidence type="ECO:0000256" key="10">
    <source>
        <dbReference type="ARBA" id="ARBA00023212"/>
    </source>
</evidence>
<protein>
    <submittedName>
        <fullName evidence="14">Uncharacterized protein</fullName>
    </submittedName>
</protein>
<evidence type="ECO:0000256" key="11">
    <source>
        <dbReference type="ARBA" id="ARBA00023306"/>
    </source>
</evidence>
<dbReference type="Gene3D" id="6.10.250.1400">
    <property type="match status" value="1"/>
</dbReference>
<gene>
    <name evidence="14" type="ORF">MONBRDRAFT_21989</name>
</gene>
<keyword evidence="12" id="KW-0137">Centromere</keyword>
<keyword evidence="10" id="KW-0206">Cytoskeleton</keyword>
<evidence type="ECO:0000313" key="14">
    <source>
        <dbReference type="EMBL" id="EDQ92824.1"/>
    </source>
</evidence>
<evidence type="ECO:0000313" key="15">
    <source>
        <dbReference type="Proteomes" id="UP000001357"/>
    </source>
</evidence>
<evidence type="ECO:0000256" key="9">
    <source>
        <dbReference type="ARBA" id="ARBA00022838"/>
    </source>
</evidence>
<dbReference type="GO" id="GO:0051301">
    <property type="term" value="P:cell division"/>
    <property type="evidence" value="ECO:0007669"/>
    <property type="project" value="UniProtKB-KW"/>
</dbReference>
<evidence type="ECO:0000256" key="6">
    <source>
        <dbReference type="ARBA" id="ARBA00022618"/>
    </source>
</evidence>
<dbReference type="GO" id="GO:0000776">
    <property type="term" value="C:kinetochore"/>
    <property type="evidence" value="ECO:0000318"/>
    <property type="project" value="GO_Central"/>
</dbReference>
<evidence type="ECO:0000256" key="2">
    <source>
        <dbReference type="ARBA" id="ARBA00004629"/>
    </source>
</evidence>
<keyword evidence="8" id="KW-0498">Mitosis</keyword>
<evidence type="ECO:0000256" key="4">
    <source>
        <dbReference type="ARBA" id="ARBA00022454"/>
    </source>
</evidence>
<dbReference type="GO" id="GO:0000278">
    <property type="term" value="P:mitotic cell cycle"/>
    <property type="evidence" value="ECO:0000318"/>
    <property type="project" value="GO_Central"/>
</dbReference>
<keyword evidence="4" id="KW-0158">Chromosome</keyword>
<dbReference type="PANTHER" id="PTHR48118:SF1">
    <property type="entry name" value="SPINDLE AND KINETOCHORE-ASSOCIATED PROTEIN 3"/>
    <property type="match status" value="1"/>
</dbReference>
<dbReference type="Proteomes" id="UP000001357">
    <property type="component" value="Unassembled WGS sequence"/>
</dbReference>
<dbReference type="PANTHER" id="PTHR48118">
    <property type="entry name" value="SPINDLE AND KINETOCHORE-ASSOCIATED PROTEIN 3"/>
    <property type="match status" value="1"/>
</dbReference>
<evidence type="ECO:0000256" key="12">
    <source>
        <dbReference type="ARBA" id="ARBA00023328"/>
    </source>
</evidence>